<dbReference type="EMBL" id="CP118677">
    <property type="protein sequence ID" value="WEA21662.1"/>
    <property type="molecule type" value="Genomic_DNA"/>
</dbReference>
<dbReference type="AlphaFoldDB" id="A0AAJ5V4I2"/>
<name>A0AAJ5V4I2_9PSED</name>
<dbReference type="Proteomes" id="UP001217631">
    <property type="component" value="Chromosome"/>
</dbReference>
<reference evidence="1" key="1">
    <citation type="submission" date="2023-02" db="EMBL/GenBank/DDBJ databases">
        <title>tmexCD-toprJ-like cluster.</title>
        <authorList>
            <person name="Gao X."/>
            <person name="Wang C."/>
            <person name="Liu J."/>
        </authorList>
    </citation>
    <scope>NUCLEOTIDE SEQUENCE</scope>
    <source>
        <strain evidence="1">GDW21C697WI</strain>
    </source>
</reference>
<sequence>MTIDIIKLKALATAAAANQYDAVALNDYGTEVPPATVLGLIAEIERHRQITAEGCKPDSNILLAGLPCAGAASCRSLNKAKGEQPDLNFQLLLLAERSCSLLEDWVQHTSVSDQGLNDQIKETRELLEAQSPTWSTAVRDLLAERRRQVIEEGHTLKRDDQYTEGQLAQAASAYAFWADPRGARQDDHIDYLDSRPVGLWPWAKEHWKPTSPRLMLIKAGALILAEIERLDRMAKAEVHP</sequence>
<evidence type="ECO:0000313" key="1">
    <source>
        <dbReference type="EMBL" id="WEA21662.1"/>
    </source>
</evidence>
<evidence type="ECO:0000313" key="2">
    <source>
        <dbReference type="Proteomes" id="UP001217631"/>
    </source>
</evidence>
<protein>
    <submittedName>
        <fullName evidence="1">Uncharacterized protein</fullName>
    </submittedName>
</protein>
<gene>
    <name evidence="1" type="ORF">PWA60_05535</name>
</gene>
<organism evidence="1 2">
    <name type="scientific">Pseudomonas juntendi</name>
    <dbReference type="NCBI Taxonomy" id="2666183"/>
    <lineage>
        <taxon>Bacteria</taxon>
        <taxon>Pseudomonadati</taxon>
        <taxon>Pseudomonadota</taxon>
        <taxon>Gammaproteobacteria</taxon>
        <taxon>Pseudomonadales</taxon>
        <taxon>Pseudomonadaceae</taxon>
        <taxon>Pseudomonas</taxon>
    </lineage>
</organism>
<accession>A0AAJ5V4I2</accession>
<proteinExistence type="predicted"/>
<dbReference type="RefSeq" id="WP_275000161.1">
    <property type="nucleotide sequence ID" value="NZ_CP118677.1"/>
</dbReference>